<gene>
    <name evidence="2" type="ORF">TNIN_462251</name>
</gene>
<feature type="compositionally biased region" description="Basic and acidic residues" evidence="1">
    <location>
        <begin position="193"/>
        <end position="206"/>
    </location>
</feature>
<keyword evidence="3" id="KW-1185">Reference proteome</keyword>
<name>A0A8X6YWH0_9ARAC</name>
<reference evidence="2" key="1">
    <citation type="submission" date="2020-08" db="EMBL/GenBank/DDBJ databases">
        <title>Multicomponent nature underlies the extraordinary mechanical properties of spider dragline silk.</title>
        <authorList>
            <person name="Kono N."/>
            <person name="Nakamura H."/>
            <person name="Mori M."/>
            <person name="Yoshida Y."/>
            <person name="Ohtoshi R."/>
            <person name="Malay A.D."/>
            <person name="Moran D.A.P."/>
            <person name="Tomita M."/>
            <person name="Numata K."/>
            <person name="Arakawa K."/>
        </authorList>
    </citation>
    <scope>NUCLEOTIDE SEQUENCE</scope>
</reference>
<sequence>MKSREVKEFEQKAYKMNTYKKKNLYRVTKGNSVIVLQRSNKIADINCKMEENTPEKVHEINENREVSTPLKGSNEIHHFSPKNAEKVCLFSDNEIAKDDANFTPDRPKTFSCRRRQNISYFSSGSPKGILRSVPMEFGTPDFHNERTLCETLESTESEISVAEIWSNVSLNSFKNRKSADSEHSDFSSTETDLISKEDGRKRPQKL</sequence>
<feature type="region of interest" description="Disordered" evidence="1">
    <location>
        <begin position="175"/>
        <end position="206"/>
    </location>
</feature>
<comment type="caution">
    <text evidence="2">The sequence shown here is derived from an EMBL/GenBank/DDBJ whole genome shotgun (WGS) entry which is preliminary data.</text>
</comment>
<accession>A0A8X6YWH0</accession>
<organism evidence="2 3">
    <name type="scientific">Trichonephila inaurata madagascariensis</name>
    <dbReference type="NCBI Taxonomy" id="2747483"/>
    <lineage>
        <taxon>Eukaryota</taxon>
        <taxon>Metazoa</taxon>
        <taxon>Ecdysozoa</taxon>
        <taxon>Arthropoda</taxon>
        <taxon>Chelicerata</taxon>
        <taxon>Arachnida</taxon>
        <taxon>Araneae</taxon>
        <taxon>Araneomorphae</taxon>
        <taxon>Entelegynae</taxon>
        <taxon>Araneoidea</taxon>
        <taxon>Nephilidae</taxon>
        <taxon>Trichonephila</taxon>
        <taxon>Trichonephila inaurata</taxon>
    </lineage>
</organism>
<evidence type="ECO:0000313" key="3">
    <source>
        <dbReference type="Proteomes" id="UP000886998"/>
    </source>
</evidence>
<protein>
    <submittedName>
        <fullName evidence="2">Uncharacterized protein</fullName>
    </submittedName>
</protein>
<evidence type="ECO:0000313" key="2">
    <source>
        <dbReference type="EMBL" id="GFY77084.1"/>
    </source>
</evidence>
<proteinExistence type="predicted"/>
<evidence type="ECO:0000256" key="1">
    <source>
        <dbReference type="SAM" id="MobiDB-lite"/>
    </source>
</evidence>
<dbReference type="AlphaFoldDB" id="A0A8X6YWH0"/>
<dbReference type="EMBL" id="BMAV01022312">
    <property type="protein sequence ID" value="GFY77084.1"/>
    <property type="molecule type" value="Genomic_DNA"/>
</dbReference>
<dbReference type="Proteomes" id="UP000886998">
    <property type="component" value="Unassembled WGS sequence"/>
</dbReference>
<dbReference type="OrthoDB" id="10446650at2759"/>